<dbReference type="RefSeq" id="WP_038370796.1">
    <property type="nucleotide sequence ID" value="NZ_KK069989.1"/>
</dbReference>
<evidence type="ECO:0000256" key="12">
    <source>
        <dbReference type="HAMAP-Rule" id="MF_01024"/>
    </source>
</evidence>
<dbReference type="GO" id="GO:0004399">
    <property type="term" value="F:histidinol dehydrogenase activity"/>
    <property type="evidence" value="ECO:0007669"/>
    <property type="project" value="UniProtKB-UniRule"/>
</dbReference>
<feature type="binding site" evidence="12 16">
    <location>
        <position position="247"/>
    </location>
    <ligand>
        <name>substrate</name>
    </ligand>
</feature>
<evidence type="ECO:0000313" key="20">
    <source>
        <dbReference type="Proteomes" id="UP000023067"/>
    </source>
</evidence>
<feature type="active site" description="Proton acceptor" evidence="12 14">
    <location>
        <position position="339"/>
    </location>
</feature>
<feature type="binding site" evidence="12 15">
    <location>
        <position position="195"/>
    </location>
    <ligand>
        <name>NAD(+)</name>
        <dbReference type="ChEBI" id="CHEBI:57540"/>
    </ligand>
</feature>
<dbReference type="UniPathway" id="UPA00031">
    <property type="reaction ID" value="UER00014"/>
</dbReference>
<feature type="active site" description="Proton acceptor" evidence="12 14">
    <location>
        <position position="338"/>
    </location>
</feature>
<feature type="binding site" evidence="12 15">
    <location>
        <position position="131"/>
    </location>
    <ligand>
        <name>NAD(+)</name>
        <dbReference type="ChEBI" id="CHEBI:57540"/>
    </ligand>
</feature>
<evidence type="ECO:0000256" key="16">
    <source>
        <dbReference type="PIRSR" id="PIRSR000099-3"/>
    </source>
</evidence>
<evidence type="ECO:0000256" key="2">
    <source>
        <dbReference type="ARBA" id="ARBA00004940"/>
    </source>
</evidence>
<evidence type="ECO:0000256" key="15">
    <source>
        <dbReference type="PIRSR" id="PIRSR000099-2"/>
    </source>
</evidence>
<feature type="binding site" evidence="12 15">
    <location>
        <position position="224"/>
    </location>
    <ligand>
        <name>NAD(+)</name>
        <dbReference type="ChEBI" id="CHEBI:57540"/>
    </ligand>
</feature>
<feature type="binding site" evidence="12 16">
    <location>
        <position position="339"/>
    </location>
    <ligand>
        <name>substrate</name>
    </ligand>
</feature>
<dbReference type="Proteomes" id="UP000023067">
    <property type="component" value="Unassembled WGS sequence"/>
</dbReference>
<dbReference type="EC" id="1.1.1.23" evidence="4 12"/>
<accession>Z9JW51</accession>
<dbReference type="PATRIC" id="fig|396014.3.peg.813"/>
<dbReference type="AlphaFoldDB" id="Z9JW51"/>
<evidence type="ECO:0000256" key="10">
    <source>
        <dbReference type="ARBA" id="ARBA00023102"/>
    </source>
</evidence>
<reference evidence="19 20" key="1">
    <citation type="submission" date="2014-02" db="EMBL/GenBank/DDBJ databases">
        <title>Genome sequence of Brachybacterium phenoliresistens strain W13A50.</title>
        <authorList>
            <person name="Wang X."/>
        </authorList>
    </citation>
    <scope>NUCLEOTIDE SEQUENCE [LARGE SCALE GENOMIC DNA]</scope>
    <source>
        <strain evidence="19 20">W13A50</strain>
    </source>
</reference>
<keyword evidence="20" id="KW-1185">Reference proteome</keyword>
<name>Z9JW51_9MICO</name>
<feature type="binding site" evidence="12 16">
    <location>
        <position position="272"/>
    </location>
    <ligand>
        <name>substrate</name>
    </ligand>
</feature>
<feature type="binding site" evidence="12 17">
    <location>
        <position position="269"/>
    </location>
    <ligand>
        <name>Zn(2+)</name>
        <dbReference type="ChEBI" id="CHEBI:29105"/>
    </ligand>
</feature>
<dbReference type="PIRSF" id="PIRSF000099">
    <property type="entry name" value="Histidinol_dh"/>
    <property type="match status" value="1"/>
</dbReference>
<keyword evidence="9 12" id="KW-0520">NAD</keyword>
<keyword evidence="6 12" id="KW-0479">Metal-binding</keyword>
<feature type="binding site" evidence="12 16">
    <location>
        <position position="426"/>
    </location>
    <ligand>
        <name>substrate</name>
    </ligand>
</feature>
<evidence type="ECO:0000313" key="19">
    <source>
        <dbReference type="EMBL" id="EWS82248.1"/>
    </source>
</evidence>
<evidence type="ECO:0000256" key="11">
    <source>
        <dbReference type="ARBA" id="ARBA00049489"/>
    </source>
</evidence>
<dbReference type="GO" id="GO:0005829">
    <property type="term" value="C:cytosol"/>
    <property type="evidence" value="ECO:0007669"/>
    <property type="project" value="TreeGrafter"/>
</dbReference>
<comment type="cofactor">
    <cofactor evidence="12 17">
        <name>Zn(2+)</name>
        <dbReference type="ChEBI" id="CHEBI:29105"/>
    </cofactor>
    <text evidence="12 17">Binds 1 zinc ion per subunit.</text>
</comment>
<feature type="binding site" evidence="12 16">
    <location>
        <position position="431"/>
    </location>
    <ligand>
        <name>substrate</name>
    </ligand>
</feature>
<dbReference type="FunFam" id="3.40.50.1980:FF:000001">
    <property type="entry name" value="Histidinol dehydrogenase"/>
    <property type="match status" value="1"/>
</dbReference>
<protein>
    <recommendedName>
        <fullName evidence="5 12">Histidinol dehydrogenase</fullName>
        <shortName evidence="12">HDH</shortName>
        <ecNumber evidence="4 12">1.1.1.23</ecNumber>
    </recommendedName>
</protein>
<dbReference type="PANTHER" id="PTHR21256">
    <property type="entry name" value="HISTIDINOL DEHYDROGENASE HDH"/>
    <property type="match status" value="1"/>
</dbReference>
<comment type="similarity">
    <text evidence="3 12 13 18">Belongs to the histidinol dehydrogenase family.</text>
</comment>
<keyword evidence="8 12" id="KW-0560">Oxidoreductase</keyword>
<keyword evidence="7 12" id="KW-0862">Zinc</keyword>
<dbReference type="PRINTS" id="PR00083">
    <property type="entry name" value="HOLDHDRGNASE"/>
</dbReference>
<evidence type="ECO:0000256" key="8">
    <source>
        <dbReference type="ARBA" id="ARBA00023002"/>
    </source>
</evidence>
<dbReference type="GO" id="GO:0000105">
    <property type="term" value="P:L-histidine biosynthetic process"/>
    <property type="evidence" value="ECO:0007669"/>
    <property type="project" value="UniProtKB-UniRule"/>
</dbReference>
<keyword evidence="10 12" id="KW-0368">Histidine biosynthesis</keyword>
<evidence type="ECO:0000256" key="18">
    <source>
        <dbReference type="RuleBase" id="RU004175"/>
    </source>
</evidence>
<dbReference type="CDD" id="cd06572">
    <property type="entry name" value="Histidinol_dh"/>
    <property type="match status" value="1"/>
</dbReference>
<evidence type="ECO:0000256" key="9">
    <source>
        <dbReference type="ARBA" id="ARBA00023027"/>
    </source>
</evidence>
<dbReference type="PANTHER" id="PTHR21256:SF2">
    <property type="entry name" value="HISTIDINE BIOSYNTHESIS TRIFUNCTIONAL PROTEIN"/>
    <property type="match status" value="1"/>
</dbReference>
<dbReference type="OrthoDB" id="9805269at2"/>
<evidence type="ECO:0000256" key="17">
    <source>
        <dbReference type="PIRSR" id="PIRSR000099-4"/>
    </source>
</evidence>
<dbReference type="InterPro" id="IPR012131">
    <property type="entry name" value="Hstdl_DH"/>
</dbReference>
<dbReference type="Gene3D" id="3.40.50.1980">
    <property type="entry name" value="Nitrogenase molybdenum iron protein domain"/>
    <property type="match status" value="2"/>
</dbReference>
<evidence type="ECO:0000256" key="14">
    <source>
        <dbReference type="PIRSR" id="PIRSR000099-1"/>
    </source>
</evidence>
<dbReference type="InterPro" id="IPR022695">
    <property type="entry name" value="Histidinol_DH_monofunct"/>
</dbReference>
<dbReference type="InterPro" id="IPR001692">
    <property type="entry name" value="Histidinol_DH_CS"/>
</dbReference>
<gene>
    <name evidence="12" type="primary">hisD</name>
    <name evidence="19" type="ORF">BF93_11525</name>
</gene>
<evidence type="ECO:0000256" key="13">
    <source>
        <dbReference type="PIRNR" id="PIRNR000099"/>
    </source>
</evidence>
<dbReference type="HAMAP" id="MF_01024">
    <property type="entry name" value="HisD"/>
    <property type="match status" value="1"/>
</dbReference>
<dbReference type="NCBIfam" id="TIGR00069">
    <property type="entry name" value="hisD"/>
    <property type="match status" value="1"/>
</dbReference>
<dbReference type="HOGENOM" id="CLU_006732_3_1_11"/>
<proteinExistence type="inferred from homology"/>
<dbReference type="InterPro" id="IPR016161">
    <property type="entry name" value="Ald_DH/histidinol_DH"/>
</dbReference>
<sequence>MTYLAVTDLRGQTLTPSELAAALPRAEVDVESAVAAVRPLVEDVAHRGAAAVLEASERFDGVRPAHLRVPQAELDRALAELDPAIRAALEDAISRVRAVSQGDVRSEERVQVVPGGIVTQRWVPVRRVGLYAPGGRAVLPSSVVMNVVPAQVAGVEQIVLASPPQKEFGGLPHPTVLAACALLGVTEVIAAGGAQAIAVLAHGAPDLGDGTVLDPVDLITGPGNVYVVAAKRLVSSRVGIDAEAGPTEIAILADSSADARFVAADLISQAEHDPLAASILVTDDAPLVARVEEQLALQVPDALHAERIAEALRGRQSGAILVEDMDRGLEVVNSYGAEHLEIQTREAAAVAARVSNAGAVFVGDHSPVSLGDYAAGSNHVLPTGGTSRSTGGLGVQTFLRGIHVVEYDRTALEGARATATTLAVAEGLPSHGRAVDIRFED</sequence>
<feature type="binding site" evidence="12 17">
    <location>
        <position position="372"/>
    </location>
    <ligand>
        <name>Zn(2+)</name>
        <dbReference type="ChEBI" id="CHEBI:29105"/>
    </ligand>
</feature>
<keyword evidence="12" id="KW-0028">Amino-acid biosynthesis</keyword>
<dbReference type="SUPFAM" id="SSF53720">
    <property type="entry name" value="ALDH-like"/>
    <property type="match status" value="1"/>
</dbReference>
<feature type="binding site" evidence="12 16">
    <location>
        <position position="269"/>
    </location>
    <ligand>
        <name>substrate</name>
    </ligand>
</feature>
<dbReference type="GO" id="GO:0008270">
    <property type="term" value="F:zinc ion binding"/>
    <property type="evidence" value="ECO:0007669"/>
    <property type="project" value="UniProtKB-UniRule"/>
</dbReference>
<comment type="pathway">
    <text evidence="2 12">Amino-acid biosynthesis; L-histidine biosynthesis; L-histidine from 5-phospho-alpha-D-ribose 1-diphosphate: step 9/9.</text>
</comment>
<dbReference type="STRING" id="396014.BF93_11525"/>
<comment type="catalytic activity">
    <reaction evidence="11 12">
        <text>L-histidinol + 2 NAD(+) + H2O = L-histidine + 2 NADH + 3 H(+)</text>
        <dbReference type="Rhea" id="RHEA:20641"/>
        <dbReference type="ChEBI" id="CHEBI:15377"/>
        <dbReference type="ChEBI" id="CHEBI:15378"/>
        <dbReference type="ChEBI" id="CHEBI:57540"/>
        <dbReference type="ChEBI" id="CHEBI:57595"/>
        <dbReference type="ChEBI" id="CHEBI:57699"/>
        <dbReference type="ChEBI" id="CHEBI:57945"/>
        <dbReference type="EC" id="1.1.1.23"/>
    </reaction>
</comment>
<comment type="function">
    <text evidence="1 12">Catalyzes the sequential NAD-dependent oxidations of L-histidinol to L-histidinaldehyde and then to L-histidine.</text>
</comment>
<evidence type="ECO:0000256" key="5">
    <source>
        <dbReference type="ARBA" id="ARBA00016531"/>
    </source>
</evidence>
<feature type="binding site" evidence="12 17">
    <location>
        <position position="431"/>
    </location>
    <ligand>
        <name>Zn(2+)</name>
        <dbReference type="ChEBI" id="CHEBI:29105"/>
    </ligand>
</feature>
<dbReference type="EMBL" id="JDYK01000003">
    <property type="protein sequence ID" value="EWS82248.1"/>
    <property type="molecule type" value="Genomic_DNA"/>
</dbReference>
<evidence type="ECO:0000256" key="3">
    <source>
        <dbReference type="ARBA" id="ARBA00010178"/>
    </source>
</evidence>
<evidence type="ECO:0000256" key="4">
    <source>
        <dbReference type="ARBA" id="ARBA00012965"/>
    </source>
</evidence>
<feature type="binding site" evidence="12 16">
    <location>
        <position position="372"/>
    </location>
    <ligand>
        <name>substrate</name>
    </ligand>
</feature>
<evidence type="ECO:0000256" key="6">
    <source>
        <dbReference type="ARBA" id="ARBA00022723"/>
    </source>
</evidence>
<dbReference type="GO" id="GO:0051287">
    <property type="term" value="F:NAD binding"/>
    <property type="evidence" value="ECO:0007669"/>
    <property type="project" value="InterPro"/>
</dbReference>
<evidence type="ECO:0000256" key="7">
    <source>
        <dbReference type="ARBA" id="ARBA00022833"/>
    </source>
</evidence>
<comment type="caution">
    <text evidence="19">The sequence shown here is derived from an EMBL/GenBank/DDBJ whole genome shotgun (WGS) entry which is preliminary data.</text>
</comment>
<dbReference type="eggNOG" id="COG0141">
    <property type="taxonomic scope" value="Bacteria"/>
</dbReference>
<dbReference type="PROSITE" id="PS00611">
    <property type="entry name" value="HISOL_DEHYDROGENASE"/>
    <property type="match status" value="1"/>
</dbReference>
<dbReference type="Pfam" id="PF00815">
    <property type="entry name" value="Histidinol_dh"/>
    <property type="match status" value="1"/>
</dbReference>
<organism evidence="19 20">
    <name type="scientific">Brachybacterium phenoliresistens</name>
    <dbReference type="NCBI Taxonomy" id="396014"/>
    <lineage>
        <taxon>Bacteria</taxon>
        <taxon>Bacillati</taxon>
        <taxon>Actinomycetota</taxon>
        <taxon>Actinomycetes</taxon>
        <taxon>Micrococcales</taxon>
        <taxon>Dermabacteraceae</taxon>
        <taxon>Brachybacterium</taxon>
    </lineage>
</organism>
<feature type="binding site" evidence="12 17">
    <location>
        <position position="272"/>
    </location>
    <ligand>
        <name>Zn(2+)</name>
        <dbReference type="ChEBI" id="CHEBI:29105"/>
    </ligand>
</feature>
<evidence type="ECO:0000256" key="1">
    <source>
        <dbReference type="ARBA" id="ARBA00003850"/>
    </source>
</evidence>
<dbReference type="Gene3D" id="1.20.5.1300">
    <property type="match status" value="1"/>
</dbReference>